<feature type="region of interest" description="Disordered" evidence="2">
    <location>
        <begin position="1"/>
        <end position="39"/>
    </location>
</feature>
<proteinExistence type="predicted"/>
<dbReference type="EMBL" id="JAFBER010000009">
    <property type="protein sequence ID" value="MBM7645551.1"/>
    <property type="molecule type" value="Genomic_DNA"/>
</dbReference>
<comment type="caution">
    <text evidence="3">The sequence shown here is derived from an EMBL/GenBank/DDBJ whole genome shotgun (WGS) entry which is preliminary data.</text>
</comment>
<evidence type="ECO:0000256" key="1">
    <source>
        <dbReference type="ARBA" id="ARBA00022969"/>
    </source>
</evidence>
<keyword evidence="4" id="KW-1185">Reference proteome</keyword>
<protein>
    <submittedName>
        <fullName evidence="3">Small acid-soluble spore protein K</fullName>
    </submittedName>
</protein>
<dbReference type="RefSeq" id="WP_205003480.1">
    <property type="nucleotide sequence ID" value="NZ_JAFBER010000009.1"/>
</dbReference>
<evidence type="ECO:0000256" key="2">
    <source>
        <dbReference type="SAM" id="MobiDB-lite"/>
    </source>
</evidence>
<organism evidence="3 4">
    <name type="scientific">Scopulibacillus daqui</name>
    <dbReference type="NCBI Taxonomy" id="1469162"/>
    <lineage>
        <taxon>Bacteria</taxon>
        <taxon>Bacillati</taxon>
        <taxon>Bacillota</taxon>
        <taxon>Bacilli</taxon>
        <taxon>Bacillales</taxon>
        <taxon>Sporolactobacillaceae</taxon>
        <taxon>Scopulibacillus</taxon>
    </lineage>
</organism>
<dbReference type="InterPro" id="IPR012611">
    <property type="entry name" value="SASP_SspK"/>
</dbReference>
<dbReference type="Proteomes" id="UP000808914">
    <property type="component" value="Unassembled WGS sequence"/>
</dbReference>
<name>A0ABS2Q009_9BACL</name>
<gene>
    <name evidence="3" type="ORF">JOD45_001762</name>
</gene>
<dbReference type="Pfam" id="PF08176">
    <property type="entry name" value="SspK"/>
    <property type="match status" value="1"/>
</dbReference>
<keyword evidence="1" id="KW-0749">Sporulation</keyword>
<evidence type="ECO:0000313" key="3">
    <source>
        <dbReference type="EMBL" id="MBM7645551.1"/>
    </source>
</evidence>
<reference evidence="3 4" key="1">
    <citation type="submission" date="2021-01" db="EMBL/GenBank/DDBJ databases">
        <title>Genomic Encyclopedia of Type Strains, Phase IV (KMG-IV): sequencing the most valuable type-strain genomes for metagenomic binning, comparative biology and taxonomic classification.</title>
        <authorList>
            <person name="Goeker M."/>
        </authorList>
    </citation>
    <scope>NUCLEOTIDE SEQUENCE [LARGE SCALE GENOMIC DNA]</scope>
    <source>
        <strain evidence="3 4">DSM 28236</strain>
    </source>
</reference>
<feature type="compositionally biased region" description="Basic and acidic residues" evidence="2">
    <location>
        <begin position="21"/>
        <end position="39"/>
    </location>
</feature>
<sequence length="54" mass="6382">MVDRDEKQYSVQNENSILPRAKAEFSSKRADGKTRDHPYERMFLSNQLRNGHDD</sequence>
<accession>A0ABS2Q009</accession>
<evidence type="ECO:0000313" key="4">
    <source>
        <dbReference type="Proteomes" id="UP000808914"/>
    </source>
</evidence>